<dbReference type="GO" id="GO:0009063">
    <property type="term" value="P:amino acid catabolic process"/>
    <property type="evidence" value="ECO:0007669"/>
    <property type="project" value="TreeGrafter"/>
</dbReference>
<reference evidence="7" key="1">
    <citation type="submission" date="2021-09" db="EMBL/GenBank/DDBJ databases">
        <authorList>
            <consortium name="AG Swart"/>
            <person name="Singh M."/>
            <person name="Singh A."/>
            <person name="Seah K."/>
            <person name="Emmerich C."/>
        </authorList>
    </citation>
    <scope>NUCLEOTIDE SEQUENCE</scope>
    <source>
        <strain evidence="7">ATCC30299</strain>
    </source>
</reference>
<dbReference type="InterPro" id="IPR033948">
    <property type="entry name" value="ETF_beta_N"/>
</dbReference>
<dbReference type="SUPFAM" id="SSF52402">
    <property type="entry name" value="Adenine nucleotide alpha hydrolases-like"/>
    <property type="match status" value="1"/>
</dbReference>
<gene>
    <name evidence="7" type="ORF">BSTOLATCC_MIC3844</name>
</gene>
<protein>
    <recommendedName>
        <fullName evidence="5">Electron transfer flavoprotein subunit beta</fullName>
        <shortName evidence="5">Beta-ETF</shortName>
    </recommendedName>
</protein>
<keyword evidence="4 5" id="KW-0249">Electron transport</keyword>
<keyword evidence="3 5" id="KW-0813">Transport</keyword>
<comment type="caution">
    <text evidence="7">The sequence shown here is derived from an EMBL/GenBank/DDBJ whole genome shotgun (WGS) entry which is preliminary data.</text>
</comment>
<dbReference type="InterPro" id="IPR014729">
    <property type="entry name" value="Rossmann-like_a/b/a_fold"/>
</dbReference>
<feature type="domain" description="Electron transfer flavoprotein alpha/beta-subunit N-terminal" evidence="6">
    <location>
        <begin position="24"/>
        <end position="215"/>
    </location>
</feature>
<dbReference type="CDD" id="cd01714">
    <property type="entry name" value="ETF_beta"/>
    <property type="match status" value="1"/>
</dbReference>
<dbReference type="InterPro" id="IPR014730">
    <property type="entry name" value="ETF_a/b_N"/>
</dbReference>
<dbReference type="PANTHER" id="PTHR21294:SF8">
    <property type="entry name" value="ELECTRON TRANSFER FLAVOPROTEIN SUBUNIT BETA"/>
    <property type="match status" value="1"/>
</dbReference>
<dbReference type="EMBL" id="CAJZBQ010000004">
    <property type="protein sequence ID" value="CAG9311556.1"/>
    <property type="molecule type" value="Genomic_DNA"/>
</dbReference>
<evidence type="ECO:0000313" key="8">
    <source>
        <dbReference type="Proteomes" id="UP001162131"/>
    </source>
</evidence>
<evidence type="ECO:0000256" key="3">
    <source>
        <dbReference type="ARBA" id="ARBA00022448"/>
    </source>
</evidence>
<evidence type="ECO:0000313" key="7">
    <source>
        <dbReference type="EMBL" id="CAG9311556.1"/>
    </source>
</evidence>
<dbReference type="Gene3D" id="3.40.50.620">
    <property type="entry name" value="HUPs"/>
    <property type="match status" value="1"/>
</dbReference>
<evidence type="ECO:0000256" key="5">
    <source>
        <dbReference type="PIRNR" id="PIRNR000090"/>
    </source>
</evidence>
<organism evidence="7 8">
    <name type="scientific">Blepharisma stoltei</name>
    <dbReference type="NCBI Taxonomy" id="1481888"/>
    <lineage>
        <taxon>Eukaryota</taxon>
        <taxon>Sar</taxon>
        <taxon>Alveolata</taxon>
        <taxon>Ciliophora</taxon>
        <taxon>Postciliodesmatophora</taxon>
        <taxon>Heterotrichea</taxon>
        <taxon>Heterotrichida</taxon>
        <taxon>Blepharismidae</taxon>
        <taxon>Blepharisma</taxon>
    </lineage>
</organism>
<evidence type="ECO:0000256" key="4">
    <source>
        <dbReference type="ARBA" id="ARBA00022982"/>
    </source>
</evidence>
<name>A0AAU9IDV7_9CILI</name>
<dbReference type="Pfam" id="PF01012">
    <property type="entry name" value="ETF"/>
    <property type="match status" value="1"/>
</dbReference>
<evidence type="ECO:0000259" key="6">
    <source>
        <dbReference type="SMART" id="SM00893"/>
    </source>
</evidence>
<evidence type="ECO:0000256" key="2">
    <source>
        <dbReference type="ARBA" id="ARBA00007557"/>
    </source>
</evidence>
<dbReference type="GO" id="GO:0009055">
    <property type="term" value="F:electron transfer activity"/>
    <property type="evidence" value="ECO:0007669"/>
    <property type="project" value="InterPro"/>
</dbReference>
<dbReference type="InterPro" id="IPR000049">
    <property type="entry name" value="ET-Flavoprotein_bsu_CS"/>
</dbReference>
<comment type="subunit">
    <text evidence="5">Heterodimer of an alpha and a beta subunit.</text>
</comment>
<sequence>MLKVLVGAKRVIDAYAKVRLLPDNSGVDLSTVKMAMNPFCEIAVEEAVRLKESGKASEVTVLTIGPKQASDVLRAALAMGADKAVHVHVEERIDRDILPLSIAQIFRALIARDNYSLVLLGKQSIDSDSNQVGQLLAGLLNWPQATFLNKLEINQTVRATREIDGGLQTIEFPPPAVLTCDLRLNTPRFTAIPSIMKAKKKPLETLTPDKLGVDLTPGYQTLSVEPPDKRKAGIKVESVDQLLDKLRNEAKVI</sequence>
<dbReference type="Proteomes" id="UP001162131">
    <property type="component" value="Unassembled WGS sequence"/>
</dbReference>
<comment type="function">
    <text evidence="5">The electron transfer flavoprotein serves as a specific electron acceptor for several dehydrogenases, including five acyl-CoA dehydrogenases, glutaryl-CoA and sarcosine dehydrogenase. It transfers the electrons to the main mitochondrial respiratory chain via ETF-ubiquinone oxidoreductase (ETF dehydrogenase).</text>
</comment>
<dbReference type="GO" id="GO:0005759">
    <property type="term" value="C:mitochondrial matrix"/>
    <property type="evidence" value="ECO:0007669"/>
    <property type="project" value="UniProtKB-SubCell"/>
</dbReference>
<keyword evidence="8" id="KW-1185">Reference proteome</keyword>
<evidence type="ECO:0000256" key="1">
    <source>
        <dbReference type="ARBA" id="ARBA00004305"/>
    </source>
</evidence>
<accession>A0AAU9IDV7</accession>
<dbReference type="SMART" id="SM00893">
    <property type="entry name" value="ETF"/>
    <property type="match status" value="1"/>
</dbReference>
<dbReference type="AlphaFoldDB" id="A0AAU9IDV7"/>
<dbReference type="InterPro" id="IPR012255">
    <property type="entry name" value="ETF_b"/>
</dbReference>
<keyword evidence="5" id="KW-0496">Mitochondrion</keyword>
<comment type="similarity">
    <text evidence="2 5">Belongs to the ETF beta-subunit/FixA family.</text>
</comment>
<dbReference type="PANTHER" id="PTHR21294">
    <property type="entry name" value="ELECTRON TRANSFER FLAVOPROTEIN BETA-SUBUNIT"/>
    <property type="match status" value="1"/>
</dbReference>
<proteinExistence type="inferred from homology"/>
<comment type="subcellular location">
    <subcellularLocation>
        <location evidence="1 5">Mitochondrion matrix</location>
    </subcellularLocation>
</comment>
<dbReference type="PROSITE" id="PS01065">
    <property type="entry name" value="ETF_BETA"/>
    <property type="match status" value="1"/>
</dbReference>
<dbReference type="PIRSF" id="PIRSF000090">
    <property type="entry name" value="Beta-ETF"/>
    <property type="match status" value="1"/>
</dbReference>
<dbReference type="FunFam" id="3.40.50.620:FF:000011">
    <property type="entry name" value="Electron transfer flavoprotein subunit beta"/>
    <property type="match status" value="1"/>
</dbReference>
<dbReference type="GO" id="GO:0033539">
    <property type="term" value="P:fatty acid beta-oxidation using acyl-CoA dehydrogenase"/>
    <property type="evidence" value="ECO:0007669"/>
    <property type="project" value="TreeGrafter"/>
</dbReference>